<keyword evidence="4" id="KW-0732">Signal</keyword>
<name>A0ABY7VW54_9BACT</name>
<evidence type="ECO:0000313" key="8">
    <source>
        <dbReference type="EMBL" id="WDE98465.1"/>
    </source>
</evidence>
<dbReference type="Pfam" id="PF00884">
    <property type="entry name" value="Sulfatase"/>
    <property type="match status" value="1"/>
</dbReference>
<sequence length="526" mass="60144">MKKTITLKGKELEIRKSKPFFTNFCLLSLFVISGVCSASNGKKYNVLFIPIDDFKPLIGAYGEKQIITPNMDRLADQGMIFNNAHCQYAICGSSRASVMSGMYIDSVRVFSFTPKMREANPDILTLPQYFKQQGYQTTGIGKTYDSRCVDKKRDALSWSLAYREYIAPDEKYGHQKGGYRNADRIREIARLEKKYSKNKDLLKKQLAAQGLRPLTESEDYPDVAYSDGQKTLVAMKMLEDLSKDDKPFFLSVGYQKPHLPFVAPKKYWDLYEREKINLPFAGKAKGSPSFSYGNMGELHSYSMKEKLPFSDAYKREITHGYYACVSFIDAQIGQLIDKLEELEIRDNTIICLWGDHGWHLGDHNLWCKHSNFEQAVRSPLIISAPGMKAIGKSSQSPVGLVDIFPTLCDLTGLVIPKHLQGESLKPILDNAEAMVKEVEMAQYPRTINGKDAMGYTVRSKRYRYTAWKQMDYRKGELEGPIVAEELYDYEKDPSEKSSFIKNPEYQEIKLKLRQQLEKMITKGQKK</sequence>
<dbReference type="RefSeq" id="WP_274153336.1">
    <property type="nucleotide sequence ID" value="NZ_CP117812.1"/>
</dbReference>
<evidence type="ECO:0000256" key="2">
    <source>
        <dbReference type="ARBA" id="ARBA00008779"/>
    </source>
</evidence>
<accession>A0ABY7VW54</accession>
<feature type="domain" description="Sulfatase N-terminal" evidence="7">
    <location>
        <begin position="45"/>
        <end position="412"/>
    </location>
</feature>
<evidence type="ECO:0000256" key="6">
    <source>
        <dbReference type="ARBA" id="ARBA00022837"/>
    </source>
</evidence>
<protein>
    <submittedName>
        <fullName evidence="8">Sulfatase</fullName>
    </submittedName>
</protein>
<comment type="cofactor">
    <cofactor evidence="1">
        <name>Ca(2+)</name>
        <dbReference type="ChEBI" id="CHEBI:29108"/>
    </cofactor>
</comment>
<comment type="similarity">
    <text evidence="2">Belongs to the sulfatase family.</text>
</comment>
<keyword evidence="3" id="KW-0479">Metal-binding</keyword>
<evidence type="ECO:0000256" key="5">
    <source>
        <dbReference type="ARBA" id="ARBA00022801"/>
    </source>
</evidence>
<evidence type="ECO:0000256" key="3">
    <source>
        <dbReference type="ARBA" id="ARBA00022723"/>
    </source>
</evidence>
<gene>
    <name evidence="8" type="ORF">PQO03_21885</name>
</gene>
<dbReference type="PANTHER" id="PTHR45953">
    <property type="entry name" value="IDURONATE 2-SULFATASE"/>
    <property type="match status" value="1"/>
</dbReference>
<evidence type="ECO:0000313" key="9">
    <source>
        <dbReference type="Proteomes" id="UP001214250"/>
    </source>
</evidence>
<dbReference type="PANTHER" id="PTHR45953:SF1">
    <property type="entry name" value="IDURONATE 2-SULFATASE"/>
    <property type="match status" value="1"/>
</dbReference>
<dbReference type="EMBL" id="CP117812">
    <property type="protein sequence ID" value="WDE98465.1"/>
    <property type="molecule type" value="Genomic_DNA"/>
</dbReference>
<dbReference type="InterPro" id="IPR000917">
    <property type="entry name" value="Sulfatase_N"/>
</dbReference>
<keyword evidence="9" id="KW-1185">Reference proteome</keyword>
<dbReference type="InterPro" id="IPR035874">
    <property type="entry name" value="IDS"/>
</dbReference>
<dbReference type="SUPFAM" id="SSF53649">
    <property type="entry name" value="Alkaline phosphatase-like"/>
    <property type="match status" value="1"/>
</dbReference>
<keyword evidence="6" id="KW-0106">Calcium</keyword>
<evidence type="ECO:0000256" key="1">
    <source>
        <dbReference type="ARBA" id="ARBA00001913"/>
    </source>
</evidence>
<reference evidence="8 9" key="1">
    <citation type="submission" date="2023-02" db="EMBL/GenBank/DDBJ databases">
        <title>Genome sequence of Lentisphaera profundi SAORIC-696.</title>
        <authorList>
            <person name="Kim e."/>
            <person name="Cho J.-C."/>
            <person name="Choi A."/>
            <person name="Kang I."/>
        </authorList>
    </citation>
    <scope>NUCLEOTIDE SEQUENCE [LARGE SCALE GENOMIC DNA]</scope>
    <source>
        <strain evidence="8 9">SAORIC-696</strain>
    </source>
</reference>
<evidence type="ECO:0000259" key="7">
    <source>
        <dbReference type="Pfam" id="PF00884"/>
    </source>
</evidence>
<evidence type="ECO:0000256" key="4">
    <source>
        <dbReference type="ARBA" id="ARBA00022729"/>
    </source>
</evidence>
<proteinExistence type="inferred from homology"/>
<dbReference type="CDD" id="cd16030">
    <property type="entry name" value="iduronate-2-sulfatase"/>
    <property type="match status" value="1"/>
</dbReference>
<organism evidence="8 9">
    <name type="scientific">Lentisphaera profundi</name>
    <dbReference type="NCBI Taxonomy" id="1658616"/>
    <lineage>
        <taxon>Bacteria</taxon>
        <taxon>Pseudomonadati</taxon>
        <taxon>Lentisphaerota</taxon>
        <taxon>Lentisphaeria</taxon>
        <taxon>Lentisphaerales</taxon>
        <taxon>Lentisphaeraceae</taxon>
        <taxon>Lentisphaera</taxon>
    </lineage>
</organism>
<dbReference type="Gene3D" id="3.40.720.10">
    <property type="entry name" value="Alkaline Phosphatase, subunit A"/>
    <property type="match status" value="1"/>
</dbReference>
<dbReference type="InterPro" id="IPR017850">
    <property type="entry name" value="Alkaline_phosphatase_core_sf"/>
</dbReference>
<keyword evidence="5" id="KW-0378">Hydrolase</keyword>
<dbReference type="Proteomes" id="UP001214250">
    <property type="component" value="Chromosome 2"/>
</dbReference>